<evidence type="ECO:0000313" key="2">
    <source>
        <dbReference type="Proteomes" id="UP000190750"/>
    </source>
</evidence>
<name>A0A1T1AP03_RHOFE</name>
<comment type="caution">
    <text evidence="1">The sequence shown here is derived from an EMBL/GenBank/DDBJ whole genome shotgun (WGS) entry which is preliminary data.</text>
</comment>
<proteinExistence type="predicted"/>
<gene>
    <name evidence="1" type="ORF">RF819_02885</name>
</gene>
<accession>A0A1T1AP03</accession>
<dbReference type="AlphaFoldDB" id="A0A1T1AP03"/>
<dbReference type="RefSeq" id="WP_078363576.1">
    <property type="nucleotide sequence ID" value="NZ_MTJN01000002.1"/>
</dbReference>
<protein>
    <submittedName>
        <fullName evidence="1">Uncharacterized protein</fullName>
    </submittedName>
</protein>
<dbReference type="Proteomes" id="UP000190750">
    <property type="component" value="Unassembled WGS sequence"/>
</dbReference>
<keyword evidence="2" id="KW-1185">Reference proteome</keyword>
<reference evidence="1 2" key="1">
    <citation type="submission" date="2017-01" db="EMBL/GenBank/DDBJ databases">
        <title>Genome sequencing of Rhodoferax fermentans JCM 7819.</title>
        <authorList>
            <person name="Kim Y.J."/>
            <person name="Farh M.E.-A."/>
            <person name="Yang D.-C."/>
        </authorList>
    </citation>
    <scope>NUCLEOTIDE SEQUENCE [LARGE SCALE GENOMIC DNA]</scope>
    <source>
        <strain evidence="1 2">JCM 7819</strain>
    </source>
</reference>
<organism evidence="1 2">
    <name type="scientific">Rhodoferax fermentans</name>
    <dbReference type="NCBI Taxonomy" id="28066"/>
    <lineage>
        <taxon>Bacteria</taxon>
        <taxon>Pseudomonadati</taxon>
        <taxon>Pseudomonadota</taxon>
        <taxon>Betaproteobacteria</taxon>
        <taxon>Burkholderiales</taxon>
        <taxon>Comamonadaceae</taxon>
        <taxon>Rhodoferax</taxon>
    </lineage>
</organism>
<dbReference type="EMBL" id="MTJN01000002">
    <property type="protein sequence ID" value="OOV05794.1"/>
    <property type="molecule type" value="Genomic_DNA"/>
</dbReference>
<dbReference type="STRING" id="28066.RF819_02885"/>
<sequence>MKVNPTSATHLFPMKPVKRYASTKAPGTALSVQIGIPKDEYDSKDLRPFDGRPGALDFLKCPSRGF</sequence>
<evidence type="ECO:0000313" key="1">
    <source>
        <dbReference type="EMBL" id="OOV05794.1"/>
    </source>
</evidence>